<gene>
    <name evidence="11" type="primary">fluC</name>
    <name evidence="11" type="synonym">crcB</name>
    <name evidence="12" type="ORF">CDV28_13415</name>
</gene>
<keyword evidence="11" id="KW-0479">Metal-binding</keyword>
<comment type="caution">
    <text evidence="12">The sequence shown here is derived from an EMBL/GenBank/DDBJ whole genome shotgun (WGS) entry which is preliminary data.</text>
</comment>
<keyword evidence="3" id="KW-0997">Cell inner membrane</keyword>
<comment type="function">
    <text evidence="11">Fluoride-specific ion channel. Important for reducing fluoride concentration in the cell, thus reducing its toxicity.</text>
</comment>
<keyword evidence="11" id="KW-0813">Transport</keyword>
<evidence type="ECO:0000256" key="8">
    <source>
        <dbReference type="ARBA" id="ARBA00023303"/>
    </source>
</evidence>
<dbReference type="InterPro" id="IPR003691">
    <property type="entry name" value="FluC"/>
</dbReference>
<keyword evidence="4 11" id="KW-0812">Transmembrane</keyword>
<feature type="transmembrane region" description="Helical" evidence="11">
    <location>
        <begin position="5"/>
        <end position="25"/>
    </location>
</feature>
<evidence type="ECO:0000256" key="11">
    <source>
        <dbReference type="HAMAP-Rule" id="MF_00454"/>
    </source>
</evidence>
<dbReference type="Proteomes" id="UP000316238">
    <property type="component" value="Unassembled WGS sequence"/>
</dbReference>
<keyword evidence="7 11" id="KW-0472">Membrane</keyword>
<feature type="transmembrane region" description="Helical" evidence="11">
    <location>
        <begin position="71"/>
        <end position="88"/>
    </location>
</feature>
<dbReference type="PANTHER" id="PTHR28259">
    <property type="entry name" value="FLUORIDE EXPORT PROTEIN 1-RELATED"/>
    <property type="match status" value="1"/>
</dbReference>
<evidence type="ECO:0000256" key="5">
    <source>
        <dbReference type="ARBA" id="ARBA00022989"/>
    </source>
</evidence>
<dbReference type="Pfam" id="PF02537">
    <property type="entry name" value="CRCB"/>
    <property type="match status" value="1"/>
</dbReference>
<feature type="binding site" evidence="11">
    <location>
        <position position="80"/>
    </location>
    <ligand>
        <name>Na(+)</name>
        <dbReference type="ChEBI" id="CHEBI:29101"/>
        <note>structural</note>
    </ligand>
</feature>
<comment type="similarity">
    <text evidence="9 11">Belongs to the fluoride channel Fluc/FEX (TC 1.A.43) family.</text>
</comment>
<dbReference type="GO" id="GO:0140114">
    <property type="term" value="P:cellular detoxification of fluoride"/>
    <property type="evidence" value="ECO:0007669"/>
    <property type="project" value="UniProtKB-UniRule"/>
</dbReference>
<dbReference type="HAMAP" id="MF_00454">
    <property type="entry name" value="FluC"/>
    <property type="match status" value="1"/>
</dbReference>
<evidence type="ECO:0000256" key="1">
    <source>
        <dbReference type="ARBA" id="ARBA00004651"/>
    </source>
</evidence>
<evidence type="ECO:0000256" key="7">
    <source>
        <dbReference type="ARBA" id="ARBA00023136"/>
    </source>
</evidence>
<evidence type="ECO:0000256" key="6">
    <source>
        <dbReference type="ARBA" id="ARBA00023065"/>
    </source>
</evidence>
<keyword evidence="6 11" id="KW-0406">Ion transport</keyword>
<feature type="transmembrane region" description="Helical" evidence="11">
    <location>
        <begin position="37"/>
        <end position="59"/>
    </location>
</feature>
<accession>A0A521FZP5</accession>
<evidence type="ECO:0000256" key="4">
    <source>
        <dbReference type="ARBA" id="ARBA00022692"/>
    </source>
</evidence>
<keyword evidence="2 11" id="KW-1003">Cell membrane</keyword>
<dbReference type="GO" id="GO:0046872">
    <property type="term" value="F:metal ion binding"/>
    <property type="evidence" value="ECO:0007669"/>
    <property type="project" value="UniProtKB-KW"/>
</dbReference>
<evidence type="ECO:0000256" key="3">
    <source>
        <dbReference type="ARBA" id="ARBA00022519"/>
    </source>
</evidence>
<feature type="transmembrane region" description="Helical" evidence="11">
    <location>
        <begin position="108"/>
        <end position="126"/>
    </location>
</feature>
<dbReference type="AlphaFoldDB" id="A0A521FZP5"/>
<proteinExistence type="inferred from homology"/>
<dbReference type="NCBIfam" id="TIGR00494">
    <property type="entry name" value="crcB"/>
    <property type="match status" value="1"/>
</dbReference>
<protein>
    <recommendedName>
        <fullName evidence="11">Fluoride-specific ion channel FluC</fullName>
    </recommendedName>
</protein>
<comment type="catalytic activity">
    <reaction evidence="10">
        <text>fluoride(in) = fluoride(out)</text>
        <dbReference type="Rhea" id="RHEA:76159"/>
        <dbReference type="ChEBI" id="CHEBI:17051"/>
    </reaction>
    <physiologicalReaction direction="left-to-right" evidence="10">
        <dbReference type="Rhea" id="RHEA:76160"/>
    </physiologicalReaction>
</comment>
<evidence type="ECO:0000256" key="2">
    <source>
        <dbReference type="ARBA" id="ARBA00022475"/>
    </source>
</evidence>
<name>A0A521FZP5_9BACT</name>
<dbReference type="GO" id="GO:0062054">
    <property type="term" value="F:fluoride channel activity"/>
    <property type="evidence" value="ECO:0007669"/>
    <property type="project" value="UniProtKB-UniRule"/>
</dbReference>
<dbReference type="GO" id="GO:0005886">
    <property type="term" value="C:plasma membrane"/>
    <property type="evidence" value="ECO:0007669"/>
    <property type="project" value="UniProtKB-SubCell"/>
</dbReference>
<reference evidence="12" key="1">
    <citation type="submission" date="2017-07" db="EMBL/GenBank/DDBJ databases">
        <title>The cable genome - Insights into the physiology and evolution of filamentous bacteria capable of sulfide oxidation via long distance electron transfer.</title>
        <authorList>
            <person name="Thorup C."/>
            <person name="Bjerg J.T."/>
            <person name="Schreiber L."/>
            <person name="Nielsen L.P."/>
            <person name="Kjeldsen K.U."/>
            <person name="Boesen T."/>
            <person name="Boggild A."/>
            <person name="Meysman F."/>
            <person name="Geelhoed J."/>
            <person name="Schramm A."/>
        </authorList>
    </citation>
    <scope>NUCLEOTIDE SEQUENCE [LARGE SCALE GENOMIC DNA]</scope>
    <source>
        <strain evidence="12">GS</strain>
    </source>
</reference>
<dbReference type="EMBL" id="NQJD01000034">
    <property type="protein sequence ID" value="TAA74234.1"/>
    <property type="molecule type" value="Genomic_DNA"/>
</dbReference>
<keyword evidence="5 11" id="KW-1133">Transmembrane helix</keyword>
<evidence type="ECO:0000313" key="13">
    <source>
        <dbReference type="Proteomes" id="UP000316238"/>
    </source>
</evidence>
<feature type="binding site" evidence="11">
    <location>
        <position position="83"/>
    </location>
    <ligand>
        <name>Na(+)</name>
        <dbReference type="ChEBI" id="CHEBI:29101"/>
        <note>structural</note>
    </ligand>
</feature>
<dbReference type="PANTHER" id="PTHR28259:SF1">
    <property type="entry name" value="FLUORIDE EXPORT PROTEIN 1-RELATED"/>
    <property type="match status" value="1"/>
</dbReference>
<evidence type="ECO:0000313" key="12">
    <source>
        <dbReference type="EMBL" id="TAA74234.1"/>
    </source>
</evidence>
<keyword evidence="11" id="KW-0915">Sodium</keyword>
<sequence length="130" mass="13706">MSGEVLRLAVICAGGGIGAVLRFVVSSWAQTRSGSLVYPFGTLTVNMIGCLLIGFLSALSENRSMFSAEMRSFLIIGVLGGFTTFSSFGNETLNLLRAGRGELAMLNAGLQVVIGVGLVWVGRIMAELWG</sequence>
<keyword evidence="13" id="KW-1185">Reference proteome</keyword>
<evidence type="ECO:0000256" key="10">
    <source>
        <dbReference type="ARBA" id="ARBA00035585"/>
    </source>
</evidence>
<comment type="subcellular location">
    <subcellularLocation>
        <location evidence="1 11">Cell membrane</location>
        <topology evidence="1 11">Multi-pass membrane protein</topology>
    </subcellularLocation>
</comment>
<organism evidence="12 13">
    <name type="scientific">Candidatus Electronema aureum</name>
    <dbReference type="NCBI Taxonomy" id="2005002"/>
    <lineage>
        <taxon>Bacteria</taxon>
        <taxon>Pseudomonadati</taxon>
        <taxon>Thermodesulfobacteriota</taxon>
        <taxon>Desulfobulbia</taxon>
        <taxon>Desulfobulbales</taxon>
        <taxon>Desulfobulbaceae</taxon>
        <taxon>Candidatus Electronema</taxon>
    </lineage>
</organism>
<evidence type="ECO:0000256" key="9">
    <source>
        <dbReference type="ARBA" id="ARBA00035120"/>
    </source>
</evidence>
<keyword evidence="8 11" id="KW-0407">Ion channel</keyword>
<comment type="activity regulation">
    <text evidence="11">Na(+) is not transported, but it plays an essential structural role and its presence is essential for fluoride channel function.</text>
</comment>